<feature type="region of interest" description="Disordered" evidence="1">
    <location>
        <begin position="646"/>
        <end position="675"/>
    </location>
</feature>
<dbReference type="Proteomes" id="UP001600888">
    <property type="component" value="Unassembled WGS sequence"/>
</dbReference>
<evidence type="ECO:0000256" key="1">
    <source>
        <dbReference type="SAM" id="MobiDB-lite"/>
    </source>
</evidence>
<dbReference type="EMBL" id="JBAWTH010000062">
    <property type="protein sequence ID" value="KAL2280948.1"/>
    <property type="molecule type" value="Genomic_DNA"/>
</dbReference>
<reference evidence="4 5" key="1">
    <citation type="submission" date="2024-03" db="EMBL/GenBank/DDBJ databases">
        <title>A high-quality draft genome sequence of Diaporthe vaccinii, a causative agent of upright dieback and viscid rot disease in cranberry plants.</title>
        <authorList>
            <person name="Sarrasin M."/>
            <person name="Lang B.F."/>
            <person name="Burger G."/>
        </authorList>
    </citation>
    <scope>NUCLEOTIDE SEQUENCE [LARGE SCALE GENOMIC DNA]</scope>
    <source>
        <strain evidence="4 5">IS7</strain>
    </source>
</reference>
<proteinExistence type="predicted"/>
<dbReference type="PANTHER" id="PTHR10622:SF10">
    <property type="entry name" value="HET DOMAIN-CONTAINING PROTEIN"/>
    <property type="match status" value="1"/>
</dbReference>
<name>A0ABR4EEX1_9PEZI</name>
<accession>A0ABR4EEX1</accession>
<dbReference type="Pfam" id="PF26640">
    <property type="entry name" value="DUF8212"/>
    <property type="match status" value="1"/>
</dbReference>
<organism evidence="4 5">
    <name type="scientific">Diaporthe vaccinii</name>
    <dbReference type="NCBI Taxonomy" id="105482"/>
    <lineage>
        <taxon>Eukaryota</taxon>
        <taxon>Fungi</taxon>
        <taxon>Dikarya</taxon>
        <taxon>Ascomycota</taxon>
        <taxon>Pezizomycotina</taxon>
        <taxon>Sordariomycetes</taxon>
        <taxon>Sordariomycetidae</taxon>
        <taxon>Diaporthales</taxon>
        <taxon>Diaporthaceae</taxon>
        <taxon>Diaporthe</taxon>
        <taxon>Diaporthe eres species complex</taxon>
    </lineage>
</organism>
<feature type="domain" description="Heterokaryon incompatibility" evidence="2">
    <location>
        <begin position="22"/>
        <end position="114"/>
    </location>
</feature>
<dbReference type="InterPro" id="IPR010730">
    <property type="entry name" value="HET"/>
</dbReference>
<feature type="compositionally biased region" description="Basic and acidic residues" evidence="1">
    <location>
        <begin position="652"/>
        <end position="662"/>
    </location>
</feature>
<gene>
    <name evidence="4" type="ORF">FJTKL_12252</name>
</gene>
<keyword evidence="5" id="KW-1185">Reference proteome</keyword>
<evidence type="ECO:0000259" key="2">
    <source>
        <dbReference type="Pfam" id="PF06985"/>
    </source>
</evidence>
<evidence type="ECO:0000313" key="4">
    <source>
        <dbReference type="EMBL" id="KAL2280948.1"/>
    </source>
</evidence>
<sequence length="675" mass="76464">MRLLNTDSLQLREFFEKDTPPYAILSHRWGEEEILYQDMIPSALQFITRNKHGYAKLLGSCSLALGRGYKWIWIDTCCIDKSSSAELTEAINSMYQWYGAAQVCYAYLDDVDSYSTLTESKWFTRGWTLQELIAPAKVEFYSSRWSYLGTKQSLVRTIAAKSGVDVQVLMGGDPLEMSVARRMYWASNRITTRVEDEAYCLLGLFDVNMPLIYGEGRKAFRRLQEEIIRLSDDQSILAWYATEESDGTPMDFLASRASDFQDSGDIAAHPYRRTGKEGMTITSQGLSLELVLLSLRRDETAATEDGQLFGEVSAILDCQIGSIPGTFPTIILRRQPSGGKSGRRQHYYRISSSGFQSLFSAERTQFESCHIGALRDDTKLLIGLDPTQLDQDVYKESLDQSPDPVPWRQEHVIISRPNTRAFKQRLTSHAQSNQVSWNPWSLLLGSRAEADQTAFWFVLYLQPDDRWPKIEIVDVYPPGQFDASSRQLHTDPIPQKYYNLNRFKVIDGIIKLSVVTSRPVTQVFPCPGLLVGRQASSRRQTPEPWCQFANASQSSELKGLYADFPAQWEVFEADSNTRSKGALAEFIKRYEANWPAPDGPKVTSHIILDGVKEKFMMRASVIEKEISGVVHYLVAVEVVNKHGTGNQPMILQREDPHERSSEAVENQTGGEPLRL</sequence>
<evidence type="ECO:0000313" key="5">
    <source>
        <dbReference type="Proteomes" id="UP001600888"/>
    </source>
</evidence>
<evidence type="ECO:0000259" key="3">
    <source>
        <dbReference type="Pfam" id="PF26640"/>
    </source>
</evidence>
<dbReference type="PANTHER" id="PTHR10622">
    <property type="entry name" value="HET DOMAIN-CONTAINING PROTEIN"/>
    <property type="match status" value="1"/>
</dbReference>
<feature type="domain" description="DUF8212" evidence="3">
    <location>
        <begin position="218"/>
        <end position="241"/>
    </location>
</feature>
<comment type="caution">
    <text evidence="4">The sequence shown here is derived from an EMBL/GenBank/DDBJ whole genome shotgun (WGS) entry which is preliminary data.</text>
</comment>
<protein>
    <recommendedName>
        <fullName evidence="6">Heterokaryon incompatibility domain-containing protein</fullName>
    </recommendedName>
</protein>
<dbReference type="InterPro" id="IPR058525">
    <property type="entry name" value="DUF8212"/>
</dbReference>
<dbReference type="Pfam" id="PF06985">
    <property type="entry name" value="HET"/>
    <property type="match status" value="1"/>
</dbReference>
<evidence type="ECO:0008006" key="6">
    <source>
        <dbReference type="Google" id="ProtNLM"/>
    </source>
</evidence>